<gene>
    <name evidence="2" type="ORF">AMAG_20176</name>
</gene>
<feature type="region of interest" description="Disordered" evidence="1">
    <location>
        <begin position="1"/>
        <end position="34"/>
    </location>
</feature>
<reference evidence="2 3" key="1">
    <citation type="submission" date="2009-11" db="EMBL/GenBank/DDBJ databases">
        <title>Annotation of Allomyces macrogynus ATCC 38327.</title>
        <authorList>
            <consortium name="The Broad Institute Genome Sequencing Platform"/>
            <person name="Russ C."/>
            <person name="Cuomo C."/>
            <person name="Burger G."/>
            <person name="Gray M.W."/>
            <person name="Holland P.W.H."/>
            <person name="King N."/>
            <person name="Lang F.B.F."/>
            <person name="Roger A.J."/>
            <person name="Ruiz-Trillo I."/>
            <person name="Young S.K."/>
            <person name="Zeng Q."/>
            <person name="Gargeya S."/>
            <person name="Fitzgerald M."/>
            <person name="Haas B."/>
            <person name="Abouelleil A."/>
            <person name="Alvarado L."/>
            <person name="Arachchi H.M."/>
            <person name="Berlin A."/>
            <person name="Chapman S.B."/>
            <person name="Gearin G."/>
            <person name="Goldberg J."/>
            <person name="Griggs A."/>
            <person name="Gujja S."/>
            <person name="Hansen M."/>
            <person name="Heiman D."/>
            <person name="Howarth C."/>
            <person name="Larimer J."/>
            <person name="Lui A."/>
            <person name="MacDonald P.J.P."/>
            <person name="McCowen C."/>
            <person name="Montmayeur A."/>
            <person name="Murphy C."/>
            <person name="Neiman D."/>
            <person name="Pearson M."/>
            <person name="Priest M."/>
            <person name="Roberts A."/>
            <person name="Saif S."/>
            <person name="Shea T."/>
            <person name="Sisk P."/>
            <person name="Stolte C."/>
            <person name="Sykes S."/>
            <person name="Wortman J."/>
            <person name="Nusbaum C."/>
            <person name="Birren B."/>
        </authorList>
    </citation>
    <scope>NUCLEOTIDE SEQUENCE [LARGE SCALE GENOMIC DNA]</scope>
    <source>
        <strain evidence="2 3">ATCC 38327</strain>
    </source>
</reference>
<dbReference type="AlphaFoldDB" id="A0A0L0T895"/>
<proteinExistence type="predicted"/>
<protein>
    <submittedName>
        <fullName evidence="2">Uncharacterized protein</fullName>
    </submittedName>
</protein>
<accession>A0A0L0T895</accession>
<evidence type="ECO:0000313" key="2">
    <source>
        <dbReference type="EMBL" id="KNE70789.1"/>
    </source>
</evidence>
<name>A0A0L0T895_ALLM3</name>
<keyword evidence="3" id="KW-1185">Reference proteome</keyword>
<evidence type="ECO:0000313" key="3">
    <source>
        <dbReference type="Proteomes" id="UP000054350"/>
    </source>
</evidence>
<evidence type="ECO:0000256" key="1">
    <source>
        <dbReference type="SAM" id="MobiDB-lite"/>
    </source>
</evidence>
<dbReference type="VEuPathDB" id="FungiDB:AMAG_20176"/>
<dbReference type="Gene3D" id="1.20.890.10">
    <property type="entry name" value="cAMP-dependent protein kinase regulatory subunit, dimerization-anchoring domain"/>
    <property type="match status" value="1"/>
</dbReference>
<organism evidence="2 3">
    <name type="scientific">Allomyces macrogynus (strain ATCC 38327)</name>
    <name type="common">Allomyces javanicus var. macrogynus</name>
    <dbReference type="NCBI Taxonomy" id="578462"/>
    <lineage>
        <taxon>Eukaryota</taxon>
        <taxon>Fungi</taxon>
        <taxon>Fungi incertae sedis</taxon>
        <taxon>Blastocladiomycota</taxon>
        <taxon>Blastocladiomycetes</taxon>
        <taxon>Blastocladiales</taxon>
        <taxon>Blastocladiaceae</taxon>
        <taxon>Allomyces</taxon>
    </lineage>
</organism>
<dbReference type="CDD" id="cd22968">
    <property type="entry name" value="DD_EFCAB5"/>
    <property type="match status" value="1"/>
</dbReference>
<dbReference type="EMBL" id="GG745368">
    <property type="protein sequence ID" value="KNE70789.1"/>
    <property type="molecule type" value="Genomic_DNA"/>
</dbReference>
<sequence length="150" mass="15893">MTVPPAAQAPRHPPPISSPSWSSATRPPPSPRAHVILPPIELTHAGPTTTPHASDATAYLTAHVFPALVPALEQLAHHVDLSRSQGHTRAATAIDPVVWLAQYLYRHNPIHSPAADAARGRRATAPAVLTLGRRDASEVYGTDTGSGRLE</sequence>
<reference evidence="3" key="2">
    <citation type="submission" date="2009-11" db="EMBL/GenBank/DDBJ databases">
        <title>The Genome Sequence of Allomyces macrogynus strain ATCC 38327.</title>
        <authorList>
            <consortium name="The Broad Institute Genome Sequencing Platform"/>
            <person name="Russ C."/>
            <person name="Cuomo C."/>
            <person name="Shea T."/>
            <person name="Young S.K."/>
            <person name="Zeng Q."/>
            <person name="Koehrsen M."/>
            <person name="Haas B."/>
            <person name="Borodovsky M."/>
            <person name="Guigo R."/>
            <person name="Alvarado L."/>
            <person name="Berlin A."/>
            <person name="Borenstein D."/>
            <person name="Chen Z."/>
            <person name="Engels R."/>
            <person name="Freedman E."/>
            <person name="Gellesch M."/>
            <person name="Goldberg J."/>
            <person name="Griggs A."/>
            <person name="Gujja S."/>
            <person name="Heiman D."/>
            <person name="Hepburn T."/>
            <person name="Howarth C."/>
            <person name="Jen D."/>
            <person name="Larson L."/>
            <person name="Lewis B."/>
            <person name="Mehta T."/>
            <person name="Park D."/>
            <person name="Pearson M."/>
            <person name="Roberts A."/>
            <person name="Saif S."/>
            <person name="Shenoy N."/>
            <person name="Sisk P."/>
            <person name="Stolte C."/>
            <person name="Sykes S."/>
            <person name="Walk T."/>
            <person name="White J."/>
            <person name="Yandava C."/>
            <person name="Burger G."/>
            <person name="Gray M.W."/>
            <person name="Holland P.W.H."/>
            <person name="King N."/>
            <person name="Lang F.B.F."/>
            <person name="Roger A.J."/>
            <person name="Ruiz-Trillo I."/>
            <person name="Lander E."/>
            <person name="Nusbaum C."/>
        </authorList>
    </citation>
    <scope>NUCLEOTIDE SEQUENCE [LARGE SCALE GENOMIC DNA]</scope>
    <source>
        <strain evidence="3">ATCC 38327</strain>
    </source>
</reference>
<dbReference type="Proteomes" id="UP000054350">
    <property type="component" value="Unassembled WGS sequence"/>
</dbReference>
<feature type="compositionally biased region" description="Low complexity" evidence="1">
    <location>
        <begin position="1"/>
        <end position="10"/>
    </location>
</feature>
<dbReference type="OrthoDB" id="2155538at2759"/>